<reference evidence="2 3" key="1">
    <citation type="submission" date="2020-03" db="EMBL/GenBank/DDBJ databases">
        <title>Dissostichus mawsoni Genome sequencing and assembly.</title>
        <authorList>
            <person name="Park H."/>
        </authorList>
    </citation>
    <scope>NUCLEOTIDE SEQUENCE [LARGE SCALE GENOMIC DNA]</scope>
    <source>
        <strain evidence="2">DM0001</strain>
        <tissue evidence="2">Muscle</tissue>
    </source>
</reference>
<evidence type="ECO:0000256" key="1">
    <source>
        <dbReference type="SAM" id="MobiDB-lite"/>
    </source>
</evidence>
<feature type="compositionally biased region" description="Basic and acidic residues" evidence="1">
    <location>
        <begin position="407"/>
        <end position="420"/>
    </location>
</feature>
<comment type="caution">
    <text evidence="2">The sequence shown here is derived from an EMBL/GenBank/DDBJ whole genome shotgun (WGS) entry which is preliminary data.</text>
</comment>
<feature type="region of interest" description="Disordered" evidence="1">
    <location>
        <begin position="383"/>
        <end position="437"/>
    </location>
</feature>
<sequence length="437" mass="47767">MRGLEFTRINNLNVQTLSSQIRETQQYLHLQHKNVTVGRLIRVQQPHHVGMVQSLEQPDLMQHLLSTQQLLVDVFCCNCPFTPSLTLPRYRERPLLSHCRMGEKKGKIEVLLSGPRQVTVARGRPHTLHLRVTLSPPSHATSPTGTKNSGGAGKKEEESEMKVKTFGGYGALNKRDVFLLDGSFREVGCDGGGGLGLKLASYPVALDGVYGLLAGGGAGAHAVYVLTVGGVAVMRGLPVAPSAQRVPSSTTVAGGLEGRDRGWQGDHIPADLSGPSGPGEWWWWTGWGKREDGWGMREGRERGPHREEELLPDPPEPPPPPPPPMLELLPPGRPPVQLLLLLGGPPGPPPPTWFLWYSMGDVRAVMTICSNRKTLLSFILDRSPPSWSDTMKKPDLRSSNSSMGEEEERRELSEGLREGELLSPCSTDRELGRSSSD</sequence>
<accession>A0A7J5XT23</accession>
<feature type="region of interest" description="Disordered" evidence="1">
    <location>
        <begin position="294"/>
        <end position="329"/>
    </location>
</feature>
<feature type="compositionally biased region" description="Basic and acidic residues" evidence="1">
    <location>
        <begin position="427"/>
        <end position="437"/>
    </location>
</feature>
<feature type="region of interest" description="Disordered" evidence="1">
    <location>
        <begin position="133"/>
        <end position="159"/>
    </location>
</feature>
<feature type="compositionally biased region" description="Basic and acidic residues" evidence="1">
    <location>
        <begin position="294"/>
        <end position="309"/>
    </location>
</feature>
<proteinExistence type="predicted"/>
<dbReference type="AlphaFoldDB" id="A0A7J5XT23"/>
<feature type="compositionally biased region" description="Polar residues" evidence="1">
    <location>
        <begin position="135"/>
        <end position="146"/>
    </location>
</feature>
<evidence type="ECO:0000313" key="3">
    <source>
        <dbReference type="Proteomes" id="UP000518266"/>
    </source>
</evidence>
<name>A0A7J5XT23_DISMA</name>
<protein>
    <submittedName>
        <fullName evidence="2">Uncharacterized protein</fullName>
    </submittedName>
</protein>
<dbReference type="Proteomes" id="UP000518266">
    <property type="component" value="Unassembled WGS sequence"/>
</dbReference>
<keyword evidence="3" id="KW-1185">Reference proteome</keyword>
<dbReference type="EMBL" id="JAAKFY010000021">
    <property type="protein sequence ID" value="KAF3840031.1"/>
    <property type="molecule type" value="Genomic_DNA"/>
</dbReference>
<organism evidence="2 3">
    <name type="scientific">Dissostichus mawsoni</name>
    <name type="common">Antarctic cod</name>
    <dbReference type="NCBI Taxonomy" id="36200"/>
    <lineage>
        <taxon>Eukaryota</taxon>
        <taxon>Metazoa</taxon>
        <taxon>Chordata</taxon>
        <taxon>Craniata</taxon>
        <taxon>Vertebrata</taxon>
        <taxon>Euteleostomi</taxon>
        <taxon>Actinopterygii</taxon>
        <taxon>Neopterygii</taxon>
        <taxon>Teleostei</taxon>
        <taxon>Neoteleostei</taxon>
        <taxon>Acanthomorphata</taxon>
        <taxon>Eupercaria</taxon>
        <taxon>Perciformes</taxon>
        <taxon>Notothenioidei</taxon>
        <taxon>Nototheniidae</taxon>
        <taxon>Dissostichus</taxon>
    </lineage>
</organism>
<evidence type="ECO:0000313" key="2">
    <source>
        <dbReference type="EMBL" id="KAF3840031.1"/>
    </source>
</evidence>
<feature type="compositionally biased region" description="Pro residues" evidence="1">
    <location>
        <begin position="312"/>
        <end position="325"/>
    </location>
</feature>
<gene>
    <name evidence="2" type="ORF">F7725_018748</name>
</gene>